<dbReference type="EMBL" id="BAABBR010000001">
    <property type="protein sequence ID" value="GAA4028906.1"/>
    <property type="molecule type" value="Genomic_DNA"/>
</dbReference>
<protein>
    <recommendedName>
        <fullName evidence="3">DUF4398 domain-containing protein</fullName>
    </recommendedName>
</protein>
<gene>
    <name evidence="1" type="ORF">GCM10022281_05000</name>
</gene>
<keyword evidence="2" id="KW-1185">Reference proteome</keyword>
<sequence>MIDDETSYFRLRAAEEVRMAEKAKCPEAEAAHWKMALRYAEKANLVDTKLNTLLLEHGDNAALYAQARAQAARDLGLEADAREWHQIFHDLEVLRKTDSEIFSGNDKPTTGRV</sequence>
<accession>A0ABP7TNH5</accession>
<evidence type="ECO:0008006" key="3">
    <source>
        <dbReference type="Google" id="ProtNLM"/>
    </source>
</evidence>
<reference evidence="2" key="1">
    <citation type="journal article" date="2019" name="Int. J. Syst. Evol. Microbiol.">
        <title>The Global Catalogue of Microorganisms (GCM) 10K type strain sequencing project: providing services to taxonomists for standard genome sequencing and annotation.</title>
        <authorList>
            <consortium name="The Broad Institute Genomics Platform"/>
            <consortium name="The Broad Institute Genome Sequencing Center for Infectious Disease"/>
            <person name="Wu L."/>
            <person name="Ma J."/>
        </authorList>
    </citation>
    <scope>NUCLEOTIDE SEQUENCE [LARGE SCALE GENOMIC DNA]</scope>
    <source>
        <strain evidence="2">JCM 17564</strain>
    </source>
</reference>
<comment type="caution">
    <text evidence="1">The sequence shown here is derived from an EMBL/GenBank/DDBJ whole genome shotgun (WGS) entry which is preliminary data.</text>
</comment>
<proteinExistence type="predicted"/>
<dbReference type="RefSeq" id="WP_344695412.1">
    <property type="nucleotide sequence ID" value="NZ_BAABBR010000001.1"/>
</dbReference>
<evidence type="ECO:0000313" key="1">
    <source>
        <dbReference type="EMBL" id="GAA4028906.1"/>
    </source>
</evidence>
<evidence type="ECO:0000313" key="2">
    <source>
        <dbReference type="Proteomes" id="UP001424459"/>
    </source>
</evidence>
<dbReference type="Proteomes" id="UP001424459">
    <property type="component" value="Unassembled WGS sequence"/>
</dbReference>
<name>A0ABP7TNH5_9SPHN</name>
<organism evidence="1 2">
    <name type="scientific">Sphingomonas rosea</name>
    <dbReference type="NCBI Taxonomy" id="335605"/>
    <lineage>
        <taxon>Bacteria</taxon>
        <taxon>Pseudomonadati</taxon>
        <taxon>Pseudomonadota</taxon>
        <taxon>Alphaproteobacteria</taxon>
        <taxon>Sphingomonadales</taxon>
        <taxon>Sphingomonadaceae</taxon>
        <taxon>Sphingomonas</taxon>
    </lineage>
</organism>